<gene>
    <name evidence="2" type="ORF">F3Y22_tig00110569pilonHSYRG00362</name>
</gene>
<dbReference type="Pfam" id="PF25210">
    <property type="entry name" value="Kelch_FKB95"/>
    <property type="match status" value="1"/>
</dbReference>
<feature type="domain" description="FKB95-like N-terminal Kelch" evidence="1">
    <location>
        <begin position="11"/>
        <end position="139"/>
    </location>
</feature>
<dbReference type="SUPFAM" id="SSF117281">
    <property type="entry name" value="Kelch motif"/>
    <property type="match status" value="1"/>
</dbReference>
<comment type="caution">
    <text evidence="2">The sequence shown here is derived from an EMBL/GenBank/DDBJ whole genome shotgun (WGS) entry which is preliminary data.</text>
</comment>
<keyword evidence="3" id="KW-1185">Reference proteome</keyword>
<dbReference type="InterPro" id="IPR057499">
    <property type="entry name" value="Kelch_FKB95"/>
</dbReference>
<organism evidence="2 3">
    <name type="scientific">Hibiscus syriacus</name>
    <name type="common">Rose of Sharon</name>
    <dbReference type="NCBI Taxonomy" id="106335"/>
    <lineage>
        <taxon>Eukaryota</taxon>
        <taxon>Viridiplantae</taxon>
        <taxon>Streptophyta</taxon>
        <taxon>Embryophyta</taxon>
        <taxon>Tracheophyta</taxon>
        <taxon>Spermatophyta</taxon>
        <taxon>Magnoliopsida</taxon>
        <taxon>eudicotyledons</taxon>
        <taxon>Gunneridae</taxon>
        <taxon>Pentapetalae</taxon>
        <taxon>rosids</taxon>
        <taxon>malvids</taxon>
        <taxon>Malvales</taxon>
        <taxon>Malvaceae</taxon>
        <taxon>Malvoideae</taxon>
        <taxon>Hibiscus</taxon>
    </lineage>
</organism>
<dbReference type="PANTHER" id="PTHR24414">
    <property type="entry name" value="F-BOX/KELCH-REPEAT PROTEIN SKIP4"/>
    <property type="match status" value="1"/>
</dbReference>
<reference evidence="2" key="1">
    <citation type="submission" date="2019-09" db="EMBL/GenBank/DDBJ databases">
        <title>Draft genome information of white flower Hibiscus syriacus.</title>
        <authorList>
            <person name="Kim Y.-M."/>
        </authorList>
    </citation>
    <scope>NUCLEOTIDE SEQUENCE [LARGE SCALE GENOMIC DNA]</scope>
    <source>
        <strain evidence="2">YM2019G1</strain>
    </source>
</reference>
<dbReference type="InterPro" id="IPR015915">
    <property type="entry name" value="Kelch-typ_b-propeller"/>
</dbReference>
<dbReference type="AlphaFoldDB" id="A0A6A3A6Q1"/>
<evidence type="ECO:0000313" key="2">
    <source>
        <dbReference type="EMBL" id="KAE8700040.1"/>
    </source>
</evidence>
<sequence length="199" mass="22246">MGTSSEYASFREFAAAGAVDDKIYVFGGCVVDNWARSKNWAEVYDPKSRKWNSVPSPIEIRDKWMHASAVIDGKVYAMADRNGVCYEVKSGNWATVDSDLDNGWRGRACVIDGVLFCYDYLGSIRGYDVKEGTWKELKGKLMVVWESKNGGGKEMEIRCAEIEVKKDEAGELWGEIEWSDVVLLVPREASIVHCLAVAL</sequence>
<proteinExistence type="predicted"/>
<dbReference type="Proteomes" id="UP000436088">
    <property type="component" value="Unassembled WGS sequence"/>
</dbReference>
<evidence type="ECO:0000313" key="3">
    <source>
        <dbReference type="Proteomes" id="UP000436088"/>
    </source>
</evidence>
<dbReference type="PANTHER" id="PTHR24414:SF23">
    <property type="entry name" value="F-BOX_KELCH-REPEAT PROTEIN SKIP6"/>
    <property type="match status" value="1"/>
</dbReference>
<dbReference type="Gene3D" id="2.120.10.80">
    <property type="entry name" value="Kelch-type beta propeller"/>
    <property type="match status" value="1"/>
</dbReference>
<name>A0A6A3A6Q1_HIBSY</name>
<evidence type="ECO:0000259" key="1">
    <source>
        <dbReference type="Pfam" id="PF25210"/>
    </source>
</evidence>
<protein>
    <submittedName>
        <fullName evidence="2">F-box/kelch-repeat protein SKIP6</fullName>
    </submittedName>
</protein>
<accession>A0A6A3A6Q1</accession>
<dbReference type="InterPro" id="IPR050354">
    <property type="entry name" value="F-box/kelch-repeat_ARATH"/>
</dbReference>
<dbReference type="EMBL" id="VEPZ02001033">
    <property type="protein sequence ID" value="KAE8700040.1"/>
    <property type="molecule type" value="Genomic_DNA"/>
</dbReference>